<organism evidence="2 4">
    <name type="scientific">Medicago truncatula</name>
    <name type="common">Barrel medic</name>
    <name type="synonym">Medicago tribuloides</name>
    <dbReference type="NCBI Taxonomy" id="3880"/>
    <lineage>
        <taxon>Eukaryota</taxon>
        <taxon>Viridiplantae</taxon>
        <taxon>Streptophyta</taxon>
        <taxon>Embryophyta</taxon>
        <taxon>Tracheophyta</taxon>
        <taxon>Spermatophyta</taxon>
        <taxon>Magnoliopsida</taxon>
        <taxon>eudicotyledons</taxon>
        <taxon>Gunneridae</taxon>
        <taxon>Pentapetalae</taxon>
        <taxon>rosids</taxon>
        <taxon>fabids</taxon>
        <taxon>Fabales</taxon>
        <taxon>Fabaceae</taxon>
        <taxon>Papilionoideae</taxon>
        <taxon>50 kb inversion clade</taxon>
        <taxon>NPAAA clade</taxon>
        <taxon>Hologalegina</taxon>
        <taxon>IRL clade</taxon>
        <taxon>Trifolieae</taxon>
        <taxon>Medicago</taxon>
    </lineage>
</organism>
<accession>A0A072UDD2</accession>
<evidence type="ECO:0000313" key="4">
    <source>
        <dbReference type="Proteomes" id="UP000002051"/>
    </source>
</evidence>
<dbReference type="EMBL" id="CM001223">
    <property type="protein sequence ID" value="KEH23830.1"/>
    <property type="molecule type" value="Genomic_DNA"/>
</dbReference>
<evidence type="ECO:0000313" key="2">
    <source>
        <dbReference type="EMBL" id="KEH23830.1"/>
    </source>
</evidence>
<evidence type="ECO:0000256" key="1">
    <source>
        <dbReference type="SAM" id="MobiDB-lite"/>
    </source>
</evidence>
<dbReference type="Proteomes" id="UP000002051">
    <property type="component" value="Unassembled WGS sequence"/>
</dbReference>
<sequence>MTRRNGDKIESRQITRKIIKSYSLDIHGVVLSNPIDPSSSQSHLLFFLSQFLTIDSTILQTTAFLSRRRPHHRSLHPHNHLSSSVATTTVLATIKPFRSGRDDDEIFSLSSPESRSDHHHIGHQICDDRGHR</sequence>
<dbReference type="EnsemblPlants" id="KEH23830">
    <property type="protein sequence ID" value="KEH23830"/>
    <property type="gene ID" value="MTR_7g095720"/>
</dbReference>
<feature type="region of interest" description="Disordered" evidence="1">
    <location>
        <begin position="100"/>
        <end position="132"/>
    </location>
</feature>
<gene>
    <name evidence="2" type="ordered locus">MTR_7g095720</name>
</gene>
<reference evidence="2 4" key="2">
    <citation type="journal article" date="2014" name="BMC Genomics">
        <title>An improved genome release (version Mt4.0) for the model legume Medicago truncatula.</title>
        <authorList>
            <person name="Tang H."/>
            <person name="Krishnakumar V."/>
            <person name="Bidwell S."/>
            <person name="Rosen B."/>
            <person name="Chan A."/>
            <person name="Zhou S."/>
            <person name="Gentzbittel L."/>
            <person name="Childs K.L."/>
            <person name="Yandell M."/>
            <person name="Gundlach H."/>
            <person name="Mayer K.F."/>
            <person name="Schwartz D.C."/>
            <person name="Town C.D."/>
        </authorList>
    </citation>
    <scope>GENOME REANNOTATION</scope>
    <source>
        <strain evidence="2">A17</strain>
        <strain evidence="3 4">cv. Jemalong A17</strain>
    </source>
</reference>
<reference evidence="2 4" key="1">
    <citation type="journal article" date="2011" name="Nature">
        <title>The Medicago genome provides insight into the evolution of rhizobial symbioses.</title>
        <authorList>
            <person name="Young N.D."/>
            <person name="Debelle F."/>
            <person name="Oldroyd G.E."/>
            <person name="Geurts R."/>
            <person name="Cannon S.B."/>
            <person name="Udvardi M.K."/>
            <person name="Benedito V.A."/>
            <person name="Mayer K.F."/>
            <person name="Gouzy J."/>
            <person name="Schoof H."/>
            <person name="Van de Peer Y."/>
            <person name="Proost S."/>
            <person name="Cook D.R."/>
            <person name="Meyers B.C."/>
            <person name="Spannagl M."/>
            <person name="Cheung F."/>
            <person name="De Mita S."/>
            <person name="Krishnakumar V."/>
            <person name="Gundlach H."/>
            <person name="Zhou S."/>
            <person name="Mudge J."/>
            <person name="Bharti A.K."/>
            <person name="Murray J.D."/>
            <person name="Naoumkina M.A."/>
            <person name="Rosen B."/>
            <person name="Silverstein K.A."/>
            <person name="Tang H."/>
            <person name="Rombauts S."/>
            <person name="Zhao P.X."/>
            <person name="Zhou P."/>
            <person name="Barbe V."/>
            <person name="Bardou P."/>
            <person name="Bechner M."/>
            <person name="Bellec A."/>
            <person name="Berger A."/>
            <person name="Berges H."/>
            <person name="Bidwell S."/>
            <person name="Bisseling T."/>
            <person name="Choisne N."/>
            <person name="Couloux A."/>
            <person name="Denny R."/>
            <person name="Deshpande S."/>
            <person name="Dai X."/>
            <person name="Doyle J.J."/>
            <person name="Dudez A.M."/>
            <person name="Farmer A.D."/>
            <person name="Fouteau S."/>
            <person name="Franken C."/>
            <person name="Gibelin C."/>
            <person name="Gish J."/>
            <person name="Goldstein S."/>
            <person name="Gonzalez A.J."/>
            <person name="Green P.J."/>
            <person name="Hallab A."/>
            <person name="Hartog M."/>
            <person name="Hua A."/>
            <person name="Humphray S.J."/>
            <person name="Jeong D.H."/>
            <person name="Jing Y."/>
            <person name="Jocker A."/>
            <person name="Kenton S.M."/>
            <person name="Kim D.J."/>
            <person name="Klee K."/>
            <person name="Lai H."/>
            <person name="Lang C."/>
            <person name="Lin S."/>
            <person name="Macmil S.L."/>
            <person name="Magdelenat G."/>
            <person name="Matthews L."/>
            <person name="McCorrison J."/>
            <person name="Monaghan E.L."/>
            <person name="Mun J.H."/>
            <person name="Najar F.Z."/>
            <person name="Nicholson C."/>
            <person name="Noirot C."/>
            <person name="O'Bleness M."/>
            <person name="Paule C.R."/>
            <person name="Poulain J."/>
            <person name="Prion F."/>
            <person name="Qin B."/>
            <person name="Qu C."/>
            <person name="Retzel E.F."/>
            <person name="Riddle C."/>
            <person name="Sallet E."/>
            <person name="Samain S."/>
            <person name="Samson N."/>
            <person name="Sanders I."/>
            <person name="Saurat O."/>
            <person name="Scarpelli C."/>
            <person name="Schiex T."/>
            <person name="Segurens B."/>
            <person name="Severin A.J."/>
            <person name="Sherrier D.J."/>
            <person name="Shi R."/>
            <person name="Sims S."/>
            <person name="Singer S.R."/>
            <person name="Sinharoy S."/>
            <person name="Sterck L."/>
            <person name="Viollet A."/>
            <person name="Wang B.B."/>
            <person name="Wang K."/>
            <person name="Wang M."/>
            <person name="Wang X."/>
            <person name="Warfsmann J."/>
            <person name="Weissenbach J."/>
            <person name="White D.D."/>
            <person name="White J.D."/>
            <person name="Wiley G.B."/>
            <person name="Wincker P."/>
            <person name="Xing Y."/>
            <person name="Yang L."/>
            <person name="Yao Z."/>
            <person name="Ying F."/>
            <person name="Zhai J."/>
            <person name="Zhou L."/>
            <person name="Zuber A."/>
            <person name="Denarie J."/>
            <person name="Dixon R.A."/>
            <person name="May G.D."/>
            <person name="Schwartz D.C."/>
            <person name="Rogers J."/>
            <person name="Quetier F."/>
            <person name="Town C.D."/>
            <person name="Roe B.A."/>
        </authorList>
    </citation>
    <scope>NUCLEOTIDE SEQUENCE [LARGE SCALE GENOMIC DNA]</scope>
    <source>
        <strain evidence="2">A17</strain>
        <strain evidence="3 4">cv. Jemalong A17</strain>
    </source>
</reference>
<protein>
    <submittedName>
        <fullName evidence="2 3">Uncharacterized protein</fullName>
    </submittedName>
</protein>
<name>A0A072UDD2_MEDTR</name>
<reference evidence="3" key="3">
    <citation type="submission" date="2015-04" db="UniProtKB">
        <authorList>
            <consortium name="EnsemblPlants"/>
        </authorList>
    </citation>
    <scope>IDENTIFICATION</scope>
    <source>
        <strain evidence="3">cv. Jemalong A17</strain>
    </source>
</reference>
<dbReference type="HOGENOM" id="CLU_1920235_0_0_1"/>
<dbReference type="AlphaFoldDB" id="A0A072UDD2"/>
<proteinExistence type="predicted"/>
<evidence type="ECO:0000313" key="3">
    <source>
        <dbReference type="EnsemblPlants" id="KEH23830"/>
    </source>
</evidence>
<keyword evidence="4" id="KW-1185">Reference proteome</keyword>